<accession>A0A1I4KQV8</accession>
<dbReference type="OrthoDB" id="1757763at2"/>
<proteinExistence type="predicted"/>
<dbReference type="Proteomes" id="UP000199668">
    <property type="component" value="Unassembled WGS sequence"/>
</dbReference>
<dbReference type="STRING" id="266892.SAMN04488054_105172"/>
<evidence type="ECO:0000313" key="1">
    <source>
        <dbReference type="EMBL" id="SFL81164.1"/>
    </source>
</evidence>
<sequence>MAEISVDNYTIKSVVGGLARFAGMIGRGIAAVVRFGLRLGKLFTPMGWLITLAIDVGSTIVNNWDKITASAGEADTAIGGFFRGMWTAAKLYINKTIGRINWLIGAINKIPLIDIPDIPKMNISSPSGGSSGVLSQDSGGMTDTTTQLVGKRMATGGLVTDTTQAVVGEGADDEAVVPLNERVYKRIGEGINGASASGGTYNQQSSAQTVQYMPHVEVKAYGRATDYDKRTFKQWVFETLDEHYENMRIINPMPIER</sequence>
<reference evidence="1 2" key="1">
    <citation type="submission" date="2016-10" db="EMBL/GenBank/DDBJ databases">
        <authorList>
            <person name="de Groot N.N."/>
        </authorList>
    </citation>
    <scope>NUCLEOTIDE SEQUENCE [LARGE SCALE GENOMIC DNA]</scope>
    <source>
        <strain evidence="1 2">CGMCC 1.6134</strain>
    </source>
</reference>
<evidence type="ECO:0000313" key="2">
    <source>
        <dbReference type="Proteomes" id="UP000199668"/>
    </source>
</evidence>
<dbReference type="RefSeq" id="WP_143082985.1">
    <property type="nucleotide sequence ID" value="NZ_FOTY01000005.1"/>
</dbReference>
<gene>
    <name evidence="1" type="ORF">SAMN04488054_105172</name>
</gene>
<protein>
    <submittedName>
        <fullName evidence="1">Uncharacterized protein</fullName>
    </submittedName>
</protein>
<keyword evidence="2" id="KW-1185">Reference proteome</keyword>
<organism evidence="1 2">
    <name type="scientific">Salibacterium qingdaonense</name>
    <dbReference type="NCBI Taxonomy" id="266892"/>
    <lineage>
        <taxon>Bacteria</taxon>
        <taxon>Bacillati</taxon>
        <taxon>Bacillota</taxon>
        <taxon>Bacilli</taxon>
        <taxon>Bacillales</taxon>
        <taxon>Bacillaceae</taxon>
    </lineage>
</organism>
<name>A0A1I4KQV8_9BACI</name>
<dbReference type="AlphaFoldDB" id="A0A1I4KQV8"/>
<dbReference type="EMBL" id="FOTY01000005">
    <property type="protein sequence ID" value="SFL81164.1"/>
    <property type="molecule type" value="Genomic_DNA"/>
</dbReference>